<evidence type="ECO:0000313" key="1">
    <source>
        <dbReference type="EMBL" id="CAF0822705.1"/>
    </source>
</evidence>
<keyword evidence="3" id="KW-1185">Reference proteome</keyword>
<dbReference type="Gene3D" id="1.25.40.10">
    <property type="entry name" value="Tetratricopeptide repeat domain"/>
    <property type="match status" value="1"/>
</dbReference>
<organism evidence="1 3">
    <name type="scientific">Didymodactylos carnosus</name>
    <dbReference type="NCBI Taxonomy" id="1234261"/>
    <lineage>
        <taxon>Eukaryota</taxon>
        <taxon>Metazoa</taxon>
        <taxon>Spiralia</taxon>
        <taxon>Gnathifera</taxon>
        <taxon>Rotifera</taxon>
        <taxon>Eurotatoria</taxon>
        <taxon>Bdelloidea</taxon>
        <taxon>Philodinida</taxon>
        <taxon>Philodinidae</taxon>
        <taxon>Didymodactylos</taxon>
    </lineage>
</organism>
<reference evidence="1" key="1">
    <citation type="submission" date="2021-02" db="EMBL/GenBank/DDBJ databases">
        <authorList>
            <person name="Nowell W R."/>
        </authorList>
    </citation>
    <scope>NUCLEOTIDE SEQUENCE</scope>
</reference>
<dbReference type="InterPro" id="IPR011990">
    <property type="entry name" value="TPR-like_helical_dom_sf"/>
</dbReference>
<accession>A0A813UEQ6</accession>
<evidence type="ECO:0000313" key="2">
    <source>
        <dbReference type="EMBL" id="CAF3609270.1"/>
    </source>
</evidence>
<name>A0A813UEQ6_9BILA</name>
<gene>
    <name evidence="1" type="ORF">GPM918_LOCUS4632</name>
    <name evidence="2" type="ORF">SRO942_LOCUS4633</name>
</gene>
<dbReference type="InterPro" id="IPR042756">
    <property type="entry name" value="Sel-1L3"/>
</dbReference>
<dbReference type="OrthoDB" id="272077at2759"/>
<sequence length="302" mass="34663">SQLLLLTGALQNDRVSLLSLGHKHFYGLDNVPFDYDQAYVYYRQMAEISKDEHYQPREKEVSMEYIRLTNEKIIDELTFDQSDTFFWLKDQARRGVTSAQRQLGALMYWGRNGLSRNVQAAVEYFRQGANDNQDPTAHFGYGLALLKGHGAEKNMTKGVEHFNKAVEKGFYGAYVALGWHAYEIEKNYTKAAYYWMECYNRLKDAHCAHNLGVMWSAGHYPGFKKDIVLGWSYYSYAALSGQIDSKIVVAQYNARGYPMVSRNSLLSATWSRNVAEDSTVVGTLVRNGLKAYHQQQWCVTWS</sequence>
<comment type="caution">
    <text evidence="1">The sequence shown here is derived from an EMBL/GenBank/DDBJ whole genome shotgun (WGS) entry which is preliminary data.</text>
</comment>
<dbReference type="SMART" id="SM00671">
    <property type="entry name" value="SEL1"/>
    <property type="match status" value="4"/>
</dbReference>
<dbReference type="AlphaFoldDB" id="A0A813UEQ6"/>
<dbReference type="Pfam" id="PF08238">
    <property type="entry name" value="Sel1"/>
    <property type="match status" value="5"/>
</dbReference>
<protein>
    <submittedName>
        <fullName evidence="1">Uncharacterized protein</fullName>
    </submittedName>
</protein>
<dbReference type="EMBL" id="CAJNOQ010000632">
    <property type="protein sequence ID" value="CAF0822705.1"/>
    <property type="molecule type" value="Genomic_DNA"/>
</dbReference>
<evidence type="ECO:0000313" key="3">
    <source>
        <dbReference type="Proteomes" id="UP000663829"/>
    </source>
</evidence>
<proteinExistence type="predicted"/>
<dbReference type="InterPro" id="IPR006597">
    <property type="entry name" value="Sel1-like"/>
</dbReference>
<dbReference type="SUPFAM" id="SSF81901">
    <property type="entry name" value="HCP-like"/>
    <property type="match status" value="1"/>
</dbReference>
<dbReference type="Proteomes" id="UP000681722">
    <property type="component" value="Unassembled WGS sequence"/>
</dbReference>
<dbReference type="EMBL" id="CAJOBC010000632">
    <property type="protein sequence ID" value="CAF3609270.1"/>
    <property type="molecule type" value="Genomic_DNA"/>
</dbReference>
<feature type="non-terminal residue" evidence="1">
    <location>
        <position position="302"/>
    </location>
</feature>
<dbReference type="PANTHER" id="PTHR44444">
    <property type="entry name" value="PROTEIN SEL-1 HOMOLOG 3"/>
    <property type="match status" value="1"/>
</dbReference>
<dbReference type="Proteomes" id="UP000663829">
    <property type="component" value="Unassembled WGS sequence"/>
</dbReference>
<dbReference type="PANTHER" id="PTHR44444:SF6">
    <property type="entry name" value="LAMININ G DOMAIN-CONTAINING PROTEIN"/>
    <property type="match status" value="1"/>
</dbReference>